<evidence type="ECO:0008006" key="8">
    <source>
        <dbReference type="Google" id="ProtNLM"/>
    </source>
</evidence>
<proteinExistence type="inferred from homology"/>
<keyword evidence="3" id="KW-1133">Transmembrane helix</keyword>
<dbReference type="SUPFAM" id="SSF47616">
    <property type="entry name" value="GST C-terminal domain-like"/>
    <property type="match status" value="1"/>
</dbReference>
<dbReference type="GO" id="GO:0005737">
    <property type="term" value="C:cytoplasm"/>
    <property type="evidence" value="ECO:0007669"/>
    <property type="project" value="TreeGrafter"/>
</dbReference>
<dbReference type="PROSITE" id="PS50405">
    <property type="entry name" value="GST_CTER"/>
    <property type="match status" value="1"/>
</dbReference>
<dbReference type="InterPro" id="IPR010987">
    <property type="entry name" value="Glutathione-S-Trfase_C-like"/>
</dbReference>
<evidence type="ECO:0000313" key="6">
    <source>
        <dbReference type="EMBL" id="KAF3037119.1"/>
    </source>
</evidence>
<organism evidence="6 7">
    <name type="scientific">Didymella heteroderae</name>
    <dbReference type="NCBI Taxonomy" id="1769908"/>
    <lineage>
        <taxon>Eukaryota</taxon>
        <taxon>Fungi</taxon>
        <taxon>Dikarya</taxon>
        <taxon>Ascomycota</taxon>
        <taxon>Pezizomycotina</taxon>
        <taxon>Dothideomycetes</taxon>
        <taxon>Pleosporomycetidae</taxon>
        <taxon>Pleosporales</taxon>
        <taxon>Pleosporineae</taxon>
        <taxon>Didymellaceae</taxon>
        <taxon>Didymella</taxon>
    </lineage>
</organism>
<dbReference type="Gene3D" id="1.20.1050.10">
    <property type="match status" value="1"/>
</dbReference>
<dbReference type="OrthoDB" id="249703at2759"/>
<protein>
    <recommendedName>
        <fullName evidence="8">Transferase</fullName>
    </recommendedName>
</protein>
<dbReference type="InterPro" id="IPR004046">
    <property type="entry name" value="GST_C"/>
</dbReference>
<dbReference type="FunFam" id="3.40.30.10:FF:000142">
    <property type="entry name" value="Elongation factor 1 gamma"/>
    <property type="match status" value="1"/>
</dbReference>
<dbReference type="Gene3D" id="3.40.30.10">
    <property type="entry name" value="Glutaredoxin"/>
    <property type="match status" value="1"/>
</dbReference>
<keyword evidence="3" id="KW-0812">Transmembrane</keyword>
<dbReference type="InterPro" id="IPR036282">
    <property type="entry name" value="Glutathione-S-Trfase_C_sf"/>
</dbReference>
<dbReference type="Pfam" id="PF00043">
    <property type="entry name" value="GST_C"/>
    <property type="match status" value="1"/>
</dbReference>
<feature type="transmembrane region" description="Helical" evidence="3">
    <location>
        <begin position="101"/>
        <end position="121"/>
    </location>
</feature>
<dbReference type="CDD" id="cd03181">
    <property type="entry name" value="GST_C_EF1Bgamma_like"/>
    <property type="match status" value="1"/>
</dbReference>
<dbReference type="InterPro" id="IPR036249">
    <property type="entry name" value="Thioredoxin-like_sf"/>
</dbReference>
<gene>
    <name evidence="6" type="ORF">E8E12_007252</name>
</gene>
<dbReference type="SFLD" id="SFLDG00358">
    <property type="entry name" value="Main_(cytGST)"/>
    <property type="match status" value="1"/>
</dbReference>
<dbReference type="GO" id="GO:0005634">
    <property type="term" value="C:nucleus"/>
    <property type="evidence" value="ECO:0007669"/>
    <property type="project" value="TreeGrafter"/>
</dbReference>
<feature type="domain" description="GST C-terminal" evidence="5">
    <location>
        <begin position="419"/>
        <end position="555"/>
    </location>
</feature>
<feature type="compositionally biased region" description="Acidic residues" evidence="2">
    <location>
        <begin position="325"/>
        <end position="338"/>
    </location>
</feature>
<dbReference type="InterPro" id="IPR050802">
    <property type="entry name" value="EF-GSTs"/>
</dbReference>
<dbReference type="InterPro" id="IPR049326">
    <property type="entry name" value="Rhodopsin_dom_fungi"/>
</dbReference>
<evidence type="ECO:0000259" key="4">
    <source>
        <dbReference type="PROSITE" id="PS50404"/>
    </source>
</evidence>
<dbReference type="PANTHER" id="PTHR43986:SF1">
    <property type="entry name" value="ELONGATION FACTOR 1-GAMMA"/>
    <property type="match status" value="1"/>
</dbReference>
<evidence type="ECO:0000256" key="1">
    <source>
        <dbReference type="ARBA" id="ARBA00007409"/>
    </source>
</evidence>
<dbReference type="Proteomes" id="UP000758155">
    <property type="component" value="Unassembled WGS sequence"/>
</dbReference>
<evidence type="ECO:0000313" key="7">
    <source>
        <dbReference type="Proteomes" id="UP000758155"/>
    </source>
</evidence>
<dbReference type="PROSITE" id="PS50404">
    <property type="entry name" value="GST_NTER"/>
    <property type="match status" value="1"/>
</dbReference>
<feature type="transmembrane region" description="Helical" evidence="3">
    <location>
        <begin position="61"/>
        <end position="81"/>
    </location>
</feature>
<keyword evidence="3" id="KW-0472">Membrane</keyword>
<feature type="transmembrane region" description="Helical" evidence="3">
    <location>
        <begin position="133"/>
        <end position="159"/>
    </location>
</feature>
<dbReference type="Pfam" id="PF20684">
    <property type="entry name" value="Fung_rhodopsin"/>
    <property type="match status" value="1"/>
</dbReference>
<dbReference type="PANTHER" id="PTHR43986">
    <property type="entry name" value="ELONGATION FACTOR 1-GAMMA"/>
    <property type="match status" value="1"/>
</dbReference>
<dbReference type="SUPFAM" id="SSF52833">
    <property type="entry name" value="Thioredoxin-like"/>
    <property type="match status" value="1"/>
</dbReference>
<dbReference type="InterPro" id="IPR040079">
    <property type="entry name" value="Glutathione_S-Trfase"/>
</dbReference>
<evidence type="ECO:0000256" key="2">
    <source>
        <dbReference type="SAM" id="MobiDB-lite"/>
    </source>
</evidence>
<dbReference type="EMBL" id="SWKV01000045">
    <property type="protein sequence ID" value="KAF3037119.1"/>
    <property type="molecule type" value="Genomic_DNA"/>
</dbReference>
<accession>A0A9P5BZ71</accession>
<feature type="domain" description="GST N-terminal" evidence="4">
    <location>
        <begin position="334"/>
        <end position="414"/>
    </location>
</feature>
<name>A0A9P5BZ71_9PLEO</name>
<reference evidence="6" key="1">
    <citation type="submission" date="2019-04" db="EMBL/GenBank/DDBJ databases">
        <title>Sequencing of skin fungus with MAO and IRED activity.</title>
        <authorList>
            <person name="Marsaioli A.J."/>
            <person name="Bonatto J.M.C."/>
            <person name="Reis Junior O."/>
        </authorList>
    </citation>
    <scope>NUCLEOTIDE SEQUENCE</scope>
    <source>
        <strain evidence="6">28M1</strain>
    </source>
</reference>
<evidence type="ECO:0000256" key="3">
    <source>
        <dbReference type="SAM" id="Phobius"/>
    </source>
</evidence>
<dbReference type="FunFam" id="1.20.1050.10:FF:000006">
    <property type="entry name" value="Elongation factor 1 gamma"/>
    <property type="match status" value="1"/>
</dbReference>
<dbReference type="CDD" id="cd03044">
    <property type="entry name" value="GST_N_EF1Bgamma"/>
    <property type="match status" value="1"/>
</dbReference>
<evidence type="ECO:0000259" key="5">
    <source>
        <dbReference type="PROSITE" id="PS50405"/>
    </source>
</evidence>
<feature type="region of interest" description="Disordered" evidence="2">
    <location>
        <begin position="312"/>
        <end position="344"/>
    </location>
</feature>
<sequence>MSTVVSYALQRRDNISTPSRSTVMDIISWALLALVISTLIARFAVKLSRRANRVRIAQDDVLLVLATLFSFGQTIAISVQWKDNKSERHSQSSNDNPVYQKAAYASNMLFIANMGCARICLSLIMRKLFAGRLFEYTSGILAIFTGGWTISAIVVTAFQCRMPTPWDVLSNKCIDIGAFGNYLTSTNIATEILLVLVPFAIWIRDTSVGNRLYVSAVFWSRMSIVAAFGVQLYIFNTSVASESIVESWTFSLCMQIAQTLSIVSACLPGLHPLVVKDMSDTSSTHTETNGHDSRWDAKRFGTLSYSHVSQKSIDSHNPLEPVTPDWEDEEAEEVEEDAESRRGNTRTTALLAVAKENNLDIKLIETNPHKGVPEPYLKLNPLGKIPTFVGSDGFVLSEVIAIAVYFASQNPQTTLLGSSKQDNTNILCWMSFANSEVLPPLGGWFAPLIGRAPYVKAQITKSRAQTLRAMQVLEDHLYRKTFLVGERVTLADLFAASIFGRAFQYVLDKKWREQHPNITRWYETVHNVSYYAAVAGELTFVEEAIDIAGVRGAKK</sequence>
<feature type="transmembrane region" description="Helical" evidence="3">
    <location>
        <begin position="212"/>
        <end position="234"/>
    </location>
</feature>
<dbReference type="InterPro" id="IPR004045">
    <property type="entry name" value="Glutathione_S-Trfase_N"/>
</dbReference>
<feature type="transmembrane region" description="Helical" evidence="3">
    <location>
        <begin position="26"/>
        <end position="45"/>
    </location>
</feature>
<comment type="similarity">
    <text evidence="1">Belongs to the GST superfamily.</text>
</comment>
<dbReference type="AlphaFoldDB" id="A0A9P5BZ71"/>
<feature type="transmembrane region" description="Helical" evidence="3">
    <location>
        <begin position="179"/>
        <end position="203"/>
    </location>
</feature>
<keyword evidence="7" id="KW-1185">Reference proteome</keyword>
<dbReference type="SFLD" id="SFLDS00019">
    <property type="entry name" value="Glutathione_Transferase_(cytos"/>
    <property type="match status" value="1"/>
</dbReference>
<dbReference type="Pfam" id="PF02798">
    <property type="entry name" value="GST_N"/>
    <property type="match status" value="1"/>
</dbReference>
<comment type="caution">
    <text evidence="6">The sequence shown here is derived from an EMBL/GenBank/DDBJ whole genome shotgun (WGS) entry which is preliminary data.</text>
</comment>